<dbReference type="EMBL" id="WHPN01000131">
    <property type="protein sequence ID" value="KAF4410070.1"/>
    <property type="molecule type" value="Genomic_DNA"/>
</dbReference>
<protein>
    <submittedName>
        <fullName evidence="2">Uncharacterized protein</fullName>
    </submittedName>
</protein>
<dbReference type="Proteomes" id="UP000621266">
    <property type="component" value="Unassembled WGS sequence"/>
</dbReference>
<comment type="caution">
    <text evidence="2">The sequence shown here is derived from an EMBL/GenBank/DDBJ whole genome shotgun (WGS) entry which is preliminary data.</text>
</comment>
<evidence type="ECO:0000256" key="1">
    <source>
        <dbReference type="SAM" id="MobiDB-lite"/>
    </source>
</evidence>
<accession>A0ABQ7FML1</accession>
<organism evidence="2 3">
    <name type="scientific">Streptomyces lycii</name>
    <dbReference type="NCBI Taxonomy" id="2654337"/>
    <lineage>
        <taxon>Bacteria</taxon>
        <taxon>Bacillati</taxon>
        <taxon>Actinomycetota</taxon>
        <taxon>Actinomycetes</taxon>
        <taxon>Kitasatosporales</taxon>
        <taxon>Streptomycetaceae</taxon>
        <taxon>Streptomyces</taxon>
    </lineage>
</organism>
<evidence type="ECO:0000313" key="3">
    <source>
        <dbReference type="Proteomes" id="UP000621266"/>
    </source>
</evidence>
<evidence type="ECO:0000313" key="2">
    <source>
        <dbReference type="EMBL" id="KAF4410070.1"/>
    </source>
</evidence>
<dbReference type="RefSeq" id="WP_156205295.1">
    <property type="nucleotide sequence ID" value="NZ_WHPN01000131.1"/>
</dbReference>
<proteinExistence type="predicted"/>
<reference evidence="2 3" key="1">
    <citation type="submission" date="2019-10" db="EMBL/GenBank/DDBJ databases">
        <title>Streptomyces tenebrisbrunneis sp.nov., an endogenous actinomycete isolated from of Lycium ruthenicum.</title>
        <authorList>
            <person name="Ma L."/>
        </authorList>
    </citation>
    <scope>NUCLEOTIDE SEQUENCE [LARGE SCALE GENOMIC DNA]</scope>
    <source>
        <strain evidence="2 3">TRM 66187</strain>
    </source>
</reference>
<gene>
    <name evidence="2" type="ORF">GCU69_05735</name>
</gene>
<sequence length="197" mass="19728">MEPDSVMVLMSVVTAAAAHVGSEAARRALADLSALARRIRGAGPAREETGDGADGPGSEDGTDGPGNDDRTGRPGSDGHTGSPGSAEGADGPETADGADGPEAGDGSDDRTGTAEDAAASGPEALRDYAEELLRRADHDPALARELEDWARRHAPALGVTGEEGAVHNTVSGDARITGPVVQARDISGGISFGGPDR</sequence>
<name>A0ABQ7FML1_9ACTN</name>
<keyword evidence="3" id="KW-1185">Reference proteome</keyword>
<feature type="region of interest" description="Disordered" evidence="1">
    <location>
        <begin position="40"/>
        <end position="126"/>
    </location>
</feature>